<protein>
    <submittedName>
        <fullName evidence="2">F-box-like domain-containing protein</fullName>
    </submittedName>
</protein>
<dbReference type="EMBL" id="AFRT01002165">
    <property type="protein sequence ID" value="ELU38445.1"/>
    <property type="molecule type" value="Genomic_DNA"/>
</dbReference>
<feature type="domain" description="F-box" evidence="1">
    <location>
        <begin position="41"/>
        <end position="76"/>
    </location>
</feature>
<evidence type="ECO:0000313" key="3">
    <source>
        <dbReference type="Proteomes" id="UP000011668"/>
    </source>
</evidence>
<dbReference type="SUPFAM" id="SSF50998">
    <property type="entry name" value="Quinoprotein alcohol dehydrogenase-like"/>
    <property type="match status" value="1"/>
</dbReference>
<gene>
    <name evidence="2" type="ORF">AG1IA_07528</name>
</gene>
<dbReference type="InterPro" id="IPR011047">
    <property type="entry name" value="Quinoprotein_ADH-like_sf"/>
</dbReference>
<organism evidence="2 3">
    <name type="scientific">Thanatephorus cucumeris (strain AG1-IA)</name>
    <name type="common">Rice sheath blight fungus</name>
    <name type="synonym">Rhizoctonia solani</name>
    <dbReference type="NCBI Taxonomy" id="983506"/>
    <lineage>
        <taxon>Eukaryota</taxon>
        <taxon>Fungi</taxon>
        <taxon>Dikarya</taxon>
        <taxon>Basidiomycota</taxon>
        <taxon>Agaricomycotina</taxon>
        <taxon>Agaricomycetes</taxon>
        <taxon>Cantharellales</taxon>
        <taxon>Ceratobasidiaceae</taxon>
        <taxon>Rhizoctonia</taxon>
        <taxon>Rhizoctonia solani AG-1</taxon>
    </lineage>
</organism>
<keyword evidence="3" id="KW-1185">Reference proteome</keyword>
<dbReference type="Gene3D" id="2.130.10.10">
    <property type="entry name" value="YVTN repeat-like/Quinoprotein amine dehydrogenase"/>
    <property type="match status" value="1"/>
</dbReference>
<dbReference type="OMA" id="VYPSHWS"/>
<dbReference type="InterPro" id="IPR001810">
    <property type="entry name" value="F-box_dom"/>
</dbReference>
<dbReference type="HOGENOM" id="CLU_020801_1_0_1"/>
<dbReference type="OrthoDB" id="3219396at2759"/>
<dbReference type="Pfam" id="PF12937">
    <property type="entry name" value="F-box-like"/>
    <property type="match status" value="1"/>
</dbReference>
<dbReference type="Gene3D" id="1.20.1280.50">
    <property type="match status" value="1"/>
</dbReference>
<dbReference type="InterPro" id="IPR036047">
    <property type="entry name" value="F-box-like_dom_sf"/>
</dbReference>
<name>L8WKI9_THACA</name>
<reference evidence="2 3" key="1">
    <citation type="journal article" date="2013" name="Nat. Commun.">
        <title>The evolution and pathogenic mechanisms of the rice sheath blight pathogen.</title>
        <authorList>
            <person name="Zheng A."/>
            <person name="Lin R."/>
            <person name="Xu L."/>
            <person name="Qin P."/>
            <person name="Tang C."/>
            <person name="Ai P."/>
            <person name="Zhang D."/>
            <person name="Liu Y."/>
            <person name="Sun Z."/>
            <person name="Feng H."/>
            <person name="Wang Y."/>
            <person name="Chen Y."/>
            <person name="Liang X."/>
            <person name="Fu R."/>
            <person name="Li Q."/>
            <person name="Zhang J."/>
            <person name="Yu X."/>
            <person name="Xie Z."/>
            <person name="Ding L."/>
            <person name="Guan P."/>
            <person name="Tang J."/>
            <person name="Liang Y."/>
            <person name="Wang S."/>
            <person name="Deng Q."/>
            <person name="Li S."/>
            <person name="Zhu J."/>
            <person name="Wang L."/>
            <person name="Liu H."/>
            <person name="Li P."/>
        </authorList>
    </citation>
    <scope>NUCLEOTIDE SEQUENCE [LARGE SCALE GENOMIC DNA]</scope>
    <source>
        <strain evidence="3">AG-1 IA</strain>
    </source>
</reference>
<dbReference type="InterPro" id="IPR015943">
    <property type="entry name" value="WD40/YVTN_repeat-like_dom_sf"/>
</dbReference>
<dbReference type="Proteomes" id="UP000011668">
    <property type="component" value="Unassembled WGS sequence"/>
</dbReference>
<dbReference type="SUPFAM" id="SSF81383">
    <property type="entry name" value="F-box domain"/>
    <property type="match status" value="1"/>
</dbReference>
<proteinExistence type="predicted"/>
<dbReference type="SUPFAM" id="SSF50993">
    <property type="entry name" value="Peptidase/esterase 'gauge' domain"/>
    <property type="match status" value="1"/>
</dbReference>
<sequence>MPKRPHSPSLNSVLSVKHAHTHSVNFPNRHSVSNFDTILSDETVLGIFAYLDPYHLCLARLVNKHWDRLATDNHFSRSRLRGSRGFATQPNREIKPLPSRAQAHALHHRVCDRVSSNWSIGRCTATVQRGSSRSALEHSLLASSREPYSSITEHINYSDSPHASHVLLVGDLTIYASGQTTLAPTVYVFRDAINSGLRIRYEPAFNEQVFVTSLCLDHSSANIRLAIFYSDRTWAIHTVDYERRCSTTDFTSSRSRDLVSNTTIVKAVFHHPLLITLSSSFRMCIYYLPTPPAPPVLKHTLSSYSGFAPLTMTLARYRTPDQYRVLLAHASPIYPAHWGPSATDIMISIQSILNPSQSNALSPMTPGVRILSSSSTNSQLPVGWIPDGSPDGIPEELRLRWLRKVSYVSGIQTDGRFVVFASDDGGIQVYRLLRNARLLYERTLFPPAHAPSPRALSVADSRCVCATRDGGLWVWDLESGVGIRAIATHSSQVFDELEANSTGSDREEAPFTPSGPHTIVRIAFDAHKIVVVDDNDILIPEEPVSTTIRNFKLRKSRQNQDILLRSVGDYLSELPYFRSQRSVTLGEKQVYNMESVSHLKLYGVVGTFRE</sequence>
<dbReference type="AlphaFoldDB" id="L8WKI9"/>
<evidence type="ECO:0000313" key="2">
    <source>
        <dbReference type="EMBL" id="ELU38445.1"/>
    </source>
</evidence>
<evidence type="ECO:0000259" key="1">
    <source>
        <dbReference type="Pfam" id="PF12937"/>
    </source>
</evidence>
<comment type="caution">
    <text evidence="2">The sequence shown here is derived from an EMBL/GenBank/DDBJ whole genome shotgun (WGS) entry which is preliminary data.</text>
</comment>
<accession>L8WKI9</accession>
<dbReference type="STRING" id="983506.L8WKI9"/>